<dbReference type="CDD" id="cd19092">
    <property type="entry name" value="AKR_BsYcsN_EcYdhF-like"/>
    <property type="match status" value="1"/>
</dbReference>
<dbReference type="PANTHER" id="PTHR43364:SF1">
    <property type="entry name" value="OXIDOREDUCTASE YDHF"/>
    <property type="match status" value="1"/>
</dbReference>
<comment type="similarity">
    <text evidence="3">Belongs to the aldo/keto reductase family. Aldo/keto reductase 2 subfamily.</text>
</comment>
<dbReference type="GO" id="GO:0005829">
    <property type="term" value="C:cytosol"/>
    <property type="evidence" value="ECO:0007669"/>
    <property type="project" value="TreeGrafter"/>
</dbReference>
<dbReference type="SUPFAM" id="SSF51430">
    <property type="entry name" value="NAD(P)-linked oxidoreductase"/>
    <property type="match status" value="1"/>
</dbReference>
<evidence type="ECO:0000256" key="1">
    <source>
        <dbReference type="ARBA" id="ARBA00022857"/>
    </source>
</evidence>
<dbReference type="Gene3D" id="3.20.20.100">
    <property type="entry name" value="NADP-dependent oxidoreductase domain"/>
    <property type="match status" value="1"/>
</dbReference>
<keyword evidence="1" id="KW-0521">NADP</keyword>
<dbReference type="FunFam" id="3.20.20.100:FF:000008">
    <property type="entry name" value="Aldo/keto reductase family oxidoreductase"/>
    <property type="match status" value="1"/>
</dbReference>
<proteinExistence type="inferred from homology"/>
<evidence type="ECO:0000313" key="6">
    <source>
        <dbReference type="Proteomes" id="UP000322524"/>
    </source>
</evidence>
<gene>
    <name evidence="5" type="ORF">FZC76_18660</name>
</gene>
<dbReference type="EMBL" id="VTEV01000008">
    <property type="protein sequence ID" value="TYS64582.1"/>
    <property type="molecule type" value="Genomic_DNA"/>
</dbReference>
<dbReference type="InterPro" id="IPR050523">
    <property type="entry name" value="AKR_Detox_Biosynth"/>
</dbReference>
<accession>A0A5D4SR20</accession>
<dbReference type="GO" id="GO:0016491">
    <property type="term" value="F:oxidoreductase activity"/>
    <property type="evidence" value="ECO:0007669"/>
    <property type="project" value="UniProtKB-KW"/>
</dbReference>
<reference evidence="5 6" key="1">
    <citation type="submission" date="2019-08" db="EMBL/GenBank/DDBJ databases">
        <title>Bacillus genomes from the desert of Cuatro Cienegas, Coahuila.</title>
        <authorList>
            <person name="Olmedo-Alvarez G."/>
        </authorList>
    </citation>
    <scope>NUCLEOTIDE SEQUENCE [LARGE SCALE GENOMIC DNA]</scope>
    <source>
        <strain evidence="5 6">CH28_1T</strain>
    </source>
</reference>
<sequence length="300" mass="33922">MERVQLAEDVSLSRIVHGMWRLNDWGYSNAEVVDFIEDCLDLGVTSFDHADIYGNYTVEEKFGEALTLKPSLREKIEIVTKCGIKLISSNRPEHKIKYYDTGKEHIIQSAERSLINFQTDYIDVLLIHRPDPMMDPSEVAEAFTQLKREGKVKRFGVSNFAPSQFKLLNSYLDEPLVTNQIEIAATHLEHFEKGTIEQCQMDRISPMAWSPLGGGSIFTSTDDNVSRVRNVLEKIQGETGATSMDQVLYAWLLTHPAKIIPIVGSGKIERVKSAVSSLNIELSKQQWFEILEASKGKEVD</sequence>
<dbReference type="InterPro" id="IPR036812">
    <property type="entry name" value="NAD(P)_OxRdtase_dom_sf"/>
</dbReference>
<dbReference type="OrthoDB" id="9773828at2"/>
<dbReference type="PANTHER" id="PTHR43364">
    <property type="entry name" value="NADH-SPECIFIC METHYLGLYOXAL REDUCTASE-RELATED"/>
    <property type="match status" value="1"/>
</dbReference>
<dbReference type="RefSeq" id="WP_148989686.1">
    <property type="nucleotide sequence ID" value="NZ_VTEV01000008.1"/>
</dbReference>
<evidence type="ECO:0000313" key="5">
    <source>
        <dbReference type="EMBL" id="TYS64582.1"/>
    </source>
</evidence>
<dbReference type="InterPro" id="IPR023210">
    <property type="entry name" value="NADP_OxRdtase_dom"/>
</dbReference>
<keyword evidence="2" id="KW-0560">Oxidoreductase</keyword>
<name>A0A5D4SR20_9BACI</name>
<evidence type="ECO:0000259" key="4">
    <source>
        <dbReference type="Pfam" id="PF00248"/>
    </source>
</evidence>
<dbReference type="Pfam" id="PF00248">
    <property type="entry name" value="Aldo_ket_red"/>
    <property type="match status" value="1"/>
</dbReference>
<organism evidence="5 6">
    <name type="scientific">Sutcliffiella horikoshii</name>
    <dbReference type="NCBI Taxonomy" id="79883"/>
    <lineage>
        <taxon>Bacteria</taxon>
        <taxon>Bacillati</taxon>
        <taxon>Bacillota</taxon>
        <taxon>Bacilli</taxon>
        <taxon>Bacillales</taxon>
        <taxon>Bacillaceae</taxon>
        <taxon>Sutcliffiella</taxon>
    </lineage>
</organism>
<dbReference type="Proteomes" id="UP000322524">
    <property type="component" value="Unassembled WGS sequence"/>
</dbReference>
<dbReference type="AlphaFoldDB" id="A0A5D4SR20"/>
<protein>
    <submittedName>
        <fullName evidence="5">Aldo/keto reductase family oxidoreductase</fullName>
    </submittedName>
</protein>
<comment type="caution">
    <text evidence="5">The sequence shown here is derived from an EMBL/GenBank/DDBJ whole genome shotgun (WGS) entry which is preliminary data.</text>
</comment>
<evidence type="ECO:0000256" key="2">
    <source>
        <dbReference type="ARBA" id="ARBA00023002"/>
    </source>
</evidence>
<dbReference type="STRING" id="79883.GCA_001636495_03773"/>
<feature type="domain" description="NADP-dependent oxidoreductase" evidence="4">
    <location>
        <begin position="14"/>
        <end position="292"/>
    </location>
</feature>
<evidence type="ECO:0000256" key="3">
    <source>
        <dbReference type="ARBA" id="ARBA00038157"/>
    </source>
</evidence>